<dbReference type="EMBL" id="ABDF02000086">
    <property type="protein sequence ID" value="EHK18516.1"/>
    <property type="molecule type" value="Genomic_DNA"/>
</dbReference>
<evidence type="ECO:0000256" key="1">
    <source>
        <dbReference type="SAM" id="MobiDB-lite"/>
    </source>
</evidence>
<dbReference type="Proteomes" id="UP000007115">
    <property type="component" value="Unassembled WGS sequence"/>
</dbReference>
<dbReference type="AlphaFoldDB" id="G9N4J1"/>
<keyword evidence="3" id="KW-1185">Reference proteome</keyword>
<dbReference type="InParanoid" id="G9N4J1"/>
<dbReference type="OrthoDB" id="4135672at2759"/>
<dbReference type="VEuPathDB" id="FungiDB:TRIVIDRAFT_204653"/>
<reference evidence="2 3" key="1">
    <citation type="journal article" date="2011" name="Genome Biol.">
        <title>Comparative genome sequence analysis underscores mycoparasitism as the ancestral life style of Trichoderma.</title>
        <authorList>
            <person name="Kubicek C.P."/>
            <person name="Herrera-Estrella A."/>
            <person name="Seidl-Seiboth V."/>
            <person name="Martinez D.A."/>
            <person name="Druzhinina I.S."/>
            <person name="Thon M."/>
            <person name="Zeilinger S."/>
            <person name="Casas-Flores S."/>
            <person name="Horwitz B.A."/>
            <person name="Mukherjee P.K."/>
            <person name="Mukherjee M."/>
            <person name="Kredics L."/>
            <person name="Alcaraz L.D."/>
            <person name="Aerts A."/>
            <person name="Antal Z."/>
            <person name="Atanasova L."/>
            <person name="Cervantes-Badillo M.G."/>
            <person name="Challacombe J."/>
            <person name="Chertkov O."/>
            <person name="McCluskey K."/>
            <person name="Coulpier F."/>
            <person name="Deshpande N."/>
            <person name="von Doehren H."/>
            <person name="Ebbole D.J."/>
            <person name="Esquivel-Naranjo E.U."/>
            <person name="Fekete E."/>
            <person name="Flipphi M."/>
            <person name="Glaser F."/>
            <person name="Gomez-Rodriguez E.Y."/>
            <person name="Gruber S."/>
            <person name="Han C."/>
            <person name="Henrissat B."/>
            <person name="Hermosa R."/>
            <person name="Hernandez-Onate M."/>
            <person name="Karaffa L."/>
            <person name="Kosti I."/>
            <person name="Le Crom S."/>
            <person name="Lindquist E."/>
            <person name="Lucas S."/>
            <person name="Luebeck M."/>
            <person name="Luebeck P.S."/>
            <person name="Margeot A."/>
            <person name="Metz B."/>
            <person name="Misra M."/>
            <person name="Nevalainen H."/>
            <person name="Omann M."/>
            <person name="Packer N."/>
            <person name="Perrone G."/>
            <person name="Uresti-Rivera E.E."/>
            <person name="Salamov A."/>
            <person name="Schmoll M."/>
            <person name="Seiboth B."/>
            <person name="Shapiro H."/>
            <person name="Sukno S."/>
            <person name="Tamayo-Ramos J.A."/>
            <person name="Tisch D."/>
            <person name="Wiest A."/>
            <person name="Wilkinson H.H."/>
            <person name="Zhang M."/>
            <person name="Coutinho P.M."/>
            <person name="Kenerley C.M."/>
            <person name="Monte E."/>
            <person name="Baker S.E."/>
            <person name="Grigoriev I.V."/>
        </authorList>
    </citation>
    <scope>NUCLEOTIDE SEQUENCE [LARGE SCALE GENOMIC DNA]</scope>
    <source>
        <strain evidence="3">Gv29-8 / FGSC 10586</strain>
    </source>
</reference>
<dbReference type="HOGENOM" id="CLU_819065_0_0_1"/>
<accession>G9N4J1</accession>
<feature type="region of interest" description="Disordered" evidence="1">
    <location>
        <begin position="172"/>
        <end position="193"/>
    </location>
</feature>
<dbReference type="GeneID" id="25790307"/>
<feature type="compositionally biased region" description="Polar residues" evidence="1">
    <location>
        <begin position="172"/>
        <end position="183"/>
    </location>
</feature>
<protein>
    <submittedName>
        <fullName evidence="2">Uncharacterized protein</fullName>
    </submittedName>
</protein>
<dbReference type="eggNOG" id="ENOG502RM34">
    <property type="taxonomic scope" value="Eukaryota"/>
</dbReference>
<name>G9N4J1_HYPVG</name>
<gene>
    <name evidence="2" type="ORF">TRIVIDRAFT_204653</name>
</gene>
<organism evidence="2 3">
    <name type="scientific">Hypocrea virens (strain Gv29-8 / FGSC 10586)</name>
    <name type="common">Gliocladium virens</name>
    <name type="synonym">Trichoderma virens</name>
    <dbReference type="NCBI Taxonomy" id="413071"/>
    <lineage>
        <taxon>Eukaryota</taxon>
        <taxon>Fungi</taxon>
        <taxon>Dikarya</taxon>
        <taxon>Ascomycota</taxon>
        <taxon>Pezizomycotina</taxon>
        <taxon>Sordariomycetes</taxon>
        <taxon>Hypocreomycetidae</taxon>
        <taxon>Hypocreales</taxon>
        <taxon>Hypocreaceae</taxon>
        <taxon>Trichoderma</taxon>
    </lineage>
</organism>
<evidence type="ECO:0000313" key="2">
    <source>
        <dbReference type="EMBL" id="EHK18516.1"/>
    </source>
</evidence>
<dbReference type="RefSeq" id="XP_013952713.1">
    <property type="nucleotide sequence ID" value="XM_014097238.1"/>
</dbReference>
<proteinExistence type="predicted"/>
<evidence type="ECO:0000313" key="3">
    <source>
        <dbReference type="Proteomes" id="UP000007115"/>
    </source>
</evidence>
<dbReference type="Pfam" id="PF20174">
    <property type="entry name" value="DUF6540"/>
    <property type="match status" value="1"/>
</dbReference>
<dbReference type="InterPro" id="IPR046670">
    <property type="entry name" value="DUF6540"/>
</dbReference>
<sequence>MASQICQVYNVEACFTSGTRHFAIYVAIDNGPGQLLHVRCAVGKAGMMFERQYFVGHGPEALSTFVTKVPIGSVRMEDLDRLADICGAIGAPTAQYVNNACQCATWVHQAQLAAMGADLLKIAAAFLVFPRRILAELTTKGEWLVMRRPATTVELRIATIQQTQTSFRSQIPQSLDSKTNDYQAHSKMKPTTKEGRRKLDRLIKENKTHPRVLEFLTHPVNVANDTRTILDTRYDPNLQSADRTGPCNEAIIPINQALDLMNLTQKDRLEAYEILRWKFRCSSSDPDTNLICCQEKKEAGEFGPFALLHVKPGDGYQGKLMGGPCAECTSRDLHNQRYS</sequence>
<comment type="caution">
    <text evidence="2">The sequence shown here is derived from an EMBL/GenBank/DDBJ whole genome shotgun (WGS) entry which is preliminary data.</text>
</comment>